<proteinExistence type="predicted"/>
<evidence type="ECO:0000313" key="3">
    <source>
        <dbReference type="Proteomes" id="UP000476064"/>
    </source>
</evidence>
<keyword evidence="1" id="KW-0472">Membrane</keyword>
<sequence length="176" mass="20756">MRGTLAEQAQATIYQYHLMKKVVVRGELYRSYLCAIVILAAFLVLMYRLEGVKAFGIGILCSQFIHFIIIRLTLIRVDEPDYRRWGWRVLGIWIGYIPVAYIELGLFRRVHRHIFWLGICAIAVLYPWTNEATMISLMMCHFWFLAPRLVTLTRLRKSKRDGVIKITANEVSYYHR</sequence>
<evidence type="ECO:0000256" key="1">
    <source>
        <dbReference type="SAM" id="Phobius"/>
    </source>
</evidence>
<reference evidence="2 3" key="1">
    <citation type="submission" date="2020-01" db="EMBL/GenBank/DDBJ databases">
        <title>Paenibacillus sp. nov., isolated from tomato rhizosphere.</title>
        <authorList>
            <person name="Weon H.-Y."/>
            <person name="Lee S.A."/>
        </authorList>
    </citation>
    <scope>NUCLEOTIDE SEQUENCE [LARGE SCALE GENOMIC DNA]</scope>
    <source>
        <strain evidence="2 3">12200R-189</strain>
    </source>
</reference>
<feature type="transmembrane region" description="Helical" evidence="1">
    <location>
        <begin position="113"/>
        <end position="129"/>
    </location>
</feature>
<protein>
    <submittedName>
        <fullName evidence="2">Transposase</fullName>
    </submittedName>
</protein>
<name>A0A6C0FUR6_9BACL</name>
<gene>
    <name evidence="2" type="ORF">GXP70_00855</name>
</gene>
<dbReference type="EMBL" id="CP048209">
    <property type="protein sequence ID" value="QHT58669.1"/>
    <property type="molecule type" value="Genomic_DNA"/>
</dbReference>
<dbReference type="KEGG" id="plyc:GXP70_00855"/>
<organism evidence="2 3">
    <name type="scientific">Paenibacillus lycopersici</name>
    <dbReference type="NCBI Taxonomy" id="2704462"/>
    <lineage>
        <taxon>Bacteria</taxon>
        <taxon>Bacillati</taxon>
        <taxon>Bacillota</taxon>
        <taxon>Bacilli</taxon>
        <taxon>Bacillales</taxon>
        <taxon>Paenibacillaceae</taxon>
        <taxon>Paenibacillus</taxon>
    </lineage>
</organism>
<keyword evidence="1" id="KW-1133">Transmembrane helix</keyword>
<feature type="transmembrane region" description="Helical" evidence="1">
    <location>
        <begin position="54"/>
        <end position="73"/>
    </location>
</feature>
<evidence type="ECO:0000313" key="2">
    <source>
        <dbReference type="EMBL" id="QHT58669.1"/>
    </source>
</evidence>
<dbReference type="RefSeq" id="WP_162354742.1">
    <property type="nucleotide sequence ID" value="NZ_CP048209.1"/>
</dbReference>
<dbReference type="Proteomes" id="UP000476064">
    <property type="component" value="Chromosome"/>
</dbReference>
<feature type="transmembrane region" description="Helical" evidence="1">
    <location>
        <begin position="29"/>
        <end position="47"/>
    </location>
</feature>
<accession>A0A6C0FUR6</accession>
<feature type="transmembrane region" description="Helical" evidence="1">
    <location>
        <begin position="85"/>
        <end position="106"/>
    </location>
</feature>
<keyword evidence="1" id="KW-0812">Transmembrane</keyword>
<keyword evidence="3" id="KW-1185">Reference proteome</keyword>
<dbReference type="AlphaFoldDB" id="A0A6C0FUR6"/>